<proteinExistence type="predicted"/>
<dbReference type="AlphaFoldDB" id="A0A2V3IF69"/>
<reference evidence="1 2" key="1">
    <citation type="journal article" date="2018" name="Mol. Biol. Evol.">
        <title>Analysis of the draft genome of the red seaweed Gracilariopsis chorda provides insights into genome size evolution in Rhodophyta.</title>
        <authorList>
            <person name="Lee J."/>
            <person name="Yang E.C."/>
            <person name="Graf L."/>
            <person name="Yang J.H."/>
            <person name="Qiu H."/>
            <person name="Zel Zion U."/>
            <person name="Chan C.X."/>
            <person name="Stephens T.G."/>
            <person name="Weber A.P.M."/>
            <person name="Boo G.H."/>
            <person name="Boo S.M."/>
            <person name="Kim K.M."/>
            <person name="Shin Y."/>
            <person name="Jung M."/>
            <person name="Lee S.J."/>
            <person name="Yim H.S."/>
            <person name="Lee J.H."/>
            <person name="Bhattacharya D."/>
            <person name="Yoon H.S."/>
        </authorList>
    </citation>
    <scope>NUCLEOTIDE SEQUENCE [LARGE SCALE GENOMIC DNA]</scope>
    <source>
        <strain evidence="1 2">SKKU-2015</strain>
        <tissue evidence="1">Whole body</tissue>
    </source>
</reference>
<sequence>MLFDHGSAFGQLFINIAAISNVAVDRTGVEAHSSLAIGEHYHQPLRQTYRKIMAQYNNVEPDYALAASAKAMNDTLGPEGLVPSALVFGEFAQIHTRSEPPDQRETVASRAKVASSARTEMQKHMAKLRLDRALKQKTPAAADRTYQVGDKVLVRREKVVGSRIGEWMGAFTASAIVEAKNIVYIQDERISAAKPFGVAQFKR</sequence>
<comment type="caution">
    <text evidence="1">The sequence shown here is derived from an EMBL/GenBank/DDBJ whole genome shotgun (WGS) entry which is preliminary data.</text>
</comment>
<gene>
    <name evidence="1" type="ORF">BWQ96_09547</name>
</gene>
<evidence type="ECO:0000313" key="2">
    <source>
        <dbReference type="Proteomes" id="UP000247409"/>
    </source>
</evidence>
<protein>
    <recommendedName>
        <fullName evidence="3">Integrase catalytic domain-containing protein</fullName>
    </recommendedName>
</protein>
<evidence type="ECO:0008006" key="3">
    <source>
        <dbReference type="Google" id="ProtNLM"/>
    </source>
</evidence>
<accession>A0A2V3IF69</accession>
<organism evidence="1 2">
    <name type="scientific">Gracilariopsis chorda</name>
    <dbReference type="NCBI Taxonomy" id="448386"/>
    <lineage>
        <taxon>Eukaryota</taxon>
        <taxon>Rhodophyta</taxon>
        <taxon>Florideophyceae</taxon>
        <taxon>Rhodymeniophycidae</taxon>
        <taxon>Gracilariales</taxon>
        <taxon>Gracilariaceae</taxon>
        <taxon>Gracilariopsis</taxon>
    </lineage>
</organism>
<keyword evidence="2" id="KW-1185">Reference proteome</keyword>
<dbReference type="Proteomes" id="UP000247409">
    <property type="component" value="Unassembled WGS sequence"/>
</dbReference>
<dbReference type="STRING" id="448386.A0A2V3IF69"/>
<dbReference type="OrthoDB" id="5664at2759"/>
<evidence type="ECO:0000313" key="1">
    <source>
        <dbReference type="EMBL" id="PXF40714.1"/>
    </source>
</evidence>
<dbReference type="EMBL" id="NBIV01000263">
    <property type="protein sequence ID" value="PXF40714.1"/>
    <property type="molecule type" value="Genomic_DNA"/>
</dbReference>
<name>A0A2V3IF69_9FLOR</name>